<dbReference type="InterPro" id="IPR000626">
    <property type="entry name" value="Ubiquitin-like_dom"/>
</dbReference>
<dbReference type="CDD" id="cd17039">
    <property type="entry name" value="Ubl_ubiquitin_like"/>
    <property type="match status" value="1"/>
</dbReference>
<dbReference type="PROSITE" id="PS50053">
    <property type="entry name" value="UBIQUITIN_2"/>
    <property type="match status" value="1"/>
</dbReference>
<evidence type="ECO:0000313" key="3">
    <source>
        <dbReference type="EMBL" id="CAL1149172.1"/>
    </source>
</evidence>
<dbReference type="SUPFAM" id="SSF54236">
    <property type="entry name" value="Ubiquitin-like"/>
    <property type="match status" value="1"/>
</dbReference>
<reference evidence="3" key="2">
    <citation type="submission" date="2024-04" db="EMBL/GenBank/DDBJ databases">
        <authorList>
            <person name="Chen Y."/>
            <person name="Shah S."/>
            <person name="Dougan E. K."/>
            <person name="Thang M."/>
            <person name="Chan C."/>
        </authorList>
    </citation>
    <scope>NUCLEOTIDE SEQUENCE [LARGE SCALE GENOMIC DNA]</scope>
</reference>
<sequence>MAVPLTLSIRSLKNDPFDVDVLNTNTVSDLRQRLFERLGLDPAEWHLKLTYDLTVLDNPTATLSAYDLKTGCCLTTVKERPGPIVLHNTINDSQKETDSSHLRPAARSKELVGTVNSIGVSARTFRDQEHGYAKSTVFLTLMCGEEVRVRQNIWGTYRGKDYKHGKHPPAISYTDRDDIVSQAKPGCFYQMEYEVGHGGGHRIIVEDWVVKISYLSSSCTEPSDVVDFRV</sequence>
<dbReference type="EMBL" id="CAMXCT030002114">
    <property type="protein sequence ID" value="CAL4783109.1"/>
    <property type="molecule type" value="Genomic_DNA"/>
</dbReference>
<dbReference type="EMBL" id="CAMXCT010002114">
    <property type="protein sequence ID" value="CAI3995797.1"/>
    <property type="molecule type" value="Genomic_DNA"/>
</dbReference>
<gene>
    <name evidence="2" type="ORF">C1SCF055_LOCUS22323</name>
</gene>
<comment type="caution">
    <text evidence="2">The sequence shown here is derived from an EMBL/GenBank/DDBJ whole genome shotgun (WGS) entry which is preliminary data.</text>
</comment>
<protein>
    <recommendedName>
        <fullName evidence="1">Ubiquitin-like domain-containing protein</fullName>
    </recommendedName>
</protein>
<dbReference type="InterPro" id="IPR029071">
    <property type="entry name" value="Ubiquitin-like_domsf"/>
</dbReference>
<feature type="domain" description="Ubiquitin-like" evidence="1">
    <location>
        <begin position="5"/>
        <end position="83"/>
    </location>
</feature>
<reference evidence="2" key="1">
    <citation type="submission" date="2022-10" db="EMBL/GenBank/DDBJ databases">
        <authorList>
            <person name="Chen Y."/>
            <person name="Dougan E. K."/>
            <person name="Chan C."/>
            <person name="Rhodes N."/>
            <person name="Thang M."/>
        </authorList>
    </citation>
    <scope>NUCLEOTIDE SEQUENCE</scope>
</reference>
<dbReference type="Proteomes" id="UP001152797">
    <property type="component" value="Unassembled WGS sequence"/>
</dbReference>
<evidence type="ECO:0000313" key="4">
    <source>
        <dbReference type="Proteomes" id="UP001152797"/>
    </source>
</evidence>
<keyword evidence="4" id="KW-1185">Reference proteome</keyword>
<dbReference type="EMBL" id="CAMXCT020002114">
    <property type="protein sequence ID" value="CAL1149172.1"/>
    <property type="molecule type" value="Genomic_DNA"/>
</dbReference>
<dbReference type="Gene3D" id="3.10.20.90">
    <property type="entry name" value="Phosphatidylinositol 3-kinase Catalytic Subunit, Chain A, domain 1"/>
    <property type="match status" value="1"/>
</dbReference>
<accession>A0A9P1G3A2</accession>
<name>A0A9P1G3A2_9DINO</name>
<proteinExistence type="predicted"/>
<organism evidence="2">
    <name type="scientific">Cladocopium goreaui</name>
    <dbReference type="NCBI Taxonomy" id="2562237"/>
    <lineage>
        <taxon>Eukaryota</taxon>
        <taxon>Sar</taxon>
        <taxon>Alveolata</taxon>
        <taxon>Dinophyceae</taxon>
        <taxon>Suessiales</taxon>
        <taxon>Symbiodiniaceae</taxon>
        <taxon>Cladocopium</taxon>
    </lineage>
</organism>
<dbReference type="OrthoDB" id="428577at2759"/>
<evidence type="ECO:0000259" key="1">
    <source>
        <dbReference type="PROSITE" id="PS50053"/>
    </source>
</evidence>
<evidence type="ECO:0000313" key="2">
    <source>
        <dbReference type="EMBL" id="CAI3995797.1"/>
    </source>
</evidence>
<dbReference type="AlphaFoldDB" id="A0A9P1G3A2"/>